<dbReference type="OrthoDB" id="19091at2759"/>
<dbReference type="InterPro" id="IPR023352">
    <property type="entry name" value="MAPEG-like_dom_sf"/>
</dbReference>
<name>A0A316V5I5_9BASI</name>
<protein>
    <recommendedName>
        <fullName evidence="7">Membrane-associated proteins in eicosanoid and glutathione metabolism</fullName>
    </recommendedName>
</protein>
<evidence type="ECO:0000313" key="5">
    <source>
        <dbReference type="EMBL" id="PWN30675.1"/>
    </source>
</evidence>
<dbReference type="PANTHER" id="PTHR35814:SF1">
    <property type="entry name" value="GLUTATHIONE S-TRANSFERASE-RELATED"/>
    <property type="match status" value="1"/>
</dbReference>
<dbReference type="InterPro" id="IPR001129">
    <property type="entry name" value="Membr-assoc_MAPEG"/>
</dbReference>
<gene>
    <name evidence="5" type="ORF">BDZ90DRAFT_277122</name>
</gene>
<sequence>MPLFVLSPASLAHSALFAGYYSYLSANVVSLRLKSGVMLGTGEAGSVRAKDHKPSPSDSANEEALKRSVRAHGNFVESTPFSFFMIFLAELNGAPTYLVHAAYSTLFLARVAHAEIGIRAADTLGVGRPIGTLATMLVTLGAGAYNLSLGWEPLKSFIGLK</sequence>
<reference evidence="5 6" key="1">
    <citation type="journal article" date="2018" name="Mol. Biol. Evol.">
        <title>Broad Genomic Sampling Reveals a Smut Pathogenic Ancestry of the Fungal Clade Ustilaginomycotina.</title>
        <authorList>
            <person name="Kijpornyongpan T."/>
            <person name="Mondo S.J."/>
            <person name="Barry K."/>
            <person name="Sandor L."/>
            <person name="Lee J."/>
            <person name="Lipzen A."/>
            <person name="Pangilinan J."/>
            <person name="LaButti K."/>
            <person name="Hainaut M."/>
            <person name="Henrissat B."/>
            <person name="Grigoriev I.V."/>
            <person name="Spatafora J.W."/>
            <person name="Aime M.C."/>
        </authorList>
    </citation>
    <scope>NUCLEOTIDE SEQUENCE [LARGE SCALE GENOMIC DNA]</scope>
    <source>
        <strain evidence="5 6">MCA 5214</strain>
    </source>
</reference>
<keyword evidence="6" id="KW-1185">Reference proteome</keyword>
<dbReference type="EMBL" id="KZ819662">
    <property type="protein sequence ID" value="PWN30675.1"/>
    <property type="molecule type" value="Genomic_DNA"/>
</dbReference>
<accession>A0A316V5I5</accession>
<dbReference type="Proteomes" id="UP000245884">
    <property type="component" value="Unassembled WGS sequence"/>
</dbReference>
<keyword evidence="2" id="KW-0812">Transmembrane</keyword>
<dbReference type="STRING" id="1569628.A0A316V5I5"/>
<dbReference type="GeneID" id="37030801"/>
<dbReference type="AlphaFoldDB" id="A0A316V5I5"/>
<dbReference type="Pfam" id="PF01124">
    <property type="entry name" value="MAPEG"/>
    <property type="match status" value="1"/>
</dbReference>
<evidence type="ECO:0008006" key="7">
    <source>
        <dbReference type="Google" id="ProtNLM"/>
    </source>
</evidence>
<comment type="subcellular location">
    <subcellularLocation>
        <location evidence="1">Membrane</location>
    </subcellularLocation>
</comment>
<keyword evidence="4" id="KW-0472">Membrane</keyword>
<proteinExistence type="predicted"/>
<organism evidence="5 6">
    <name type="scientific">Jaminaea rosea</name>
    <dbReference type="NCBI Taxonomy" id="1569628"/>
    <lineage>
        <taxon>Eukaryota</taxon>
        <taxon>Fungi</taxon>
        <taxon>Dikarya</taxon>
        <taxon>Basidiomycota</taxon>
        <taxon>Ustilaginomycotina</taxon>
        <taxon>Exobasidiomycetes</taxon>
        <taxon>Microstromatales</taxon>
        <taxon>Microstromatales incertae sedis</taxon>
        <taxon>Jaminaea</taxon>
    </lineage>
</organism>
<evidence type="ECO:0000313" key="6">
    <source>
        <dbReference type="Proteomes" id="UP000245884"/>
    </source>
</evidence>
<dbReference type="PANTHER" id="PTHR35814">
    <property type="match status" value="1"/>
</dbReference>
<dbReference type="RefSeq" id="XP_025365287.1">
    <property type="nucleotide sequence ID" value="XM_025508978.1"/>
</dbReference>
<evidence type="ECO:0000256" key="1">
    <source>
        <dbReference type="ARBA" id="ARBA00004370"/>
    </source>
</evidence>
<dbReference type="Gene3D" id="1.20.120.550">
    <property type="entry name" value="Membrane associated eicosanoid/glutathione metabolism-like domain"/>
    <property type="match status" value="1"/>
</dbReference>
<evidence type="ECO:0000256" key="4">
    <source>
        <dbReference type="ARBA" id="ARBA00023136"/>
    </source>
</evidence>
<evidence type="ECO:0000256" key="3">
    <source>
        <dbReference type="ARBA" id="ARBA00022989"/>
    </source>
</evidence>
<dbReference type="SUPFAM" id="SSF161084">
    <property type="entry name" value="MAPEG domain-like"/>
    <property type="match status" value="1"/>
</dbReference>
<dbReference type="GO" id="GO:0016020">
    <property type="term" value="C:membrane"/>
    <property type="evidence" value="ECO:0007669"/>
    <property type="project" value="UniProtKB-SubCell"/>
</dbReference>
<evidence type="ECO:0000256" key="2">
    <source>
        <dbReference type="ARBA" id="ARBA00022692"/>
    </source>
</evidence>
<keyword evidence="3" id="KW-1133">Transmembrane helix</keyword>